<dbReference type="InterPro" id="IPR008145">
    <property type="entry name" value="GK/Ca_channel_bsu"/>
</dbReference>
<accession>A0A022RZW0</accession>
<dbReference type="NCBIfam" id="TIGR03263">
    <property type="entry name" value="guanyl_kin"/>
    <property type="match status" value="1"/>
</dbReference>
<gene>
    <name evidence="9" type="ORF">MIMGU_mgv1a010592mg</name>
</gene>
<dbReference type="SMART" id="SM00072">
    <property type="entry name" value="GuKc"/>
    <property type="match status" value="1"/>
</dbReference>
<keyword evidence="10" id="KW-1185">Reference proteome</keyword>
<proteinExistence type="inferred from homology"/>
<dbReference type="AlphaFoldDB" id="A0A022RZW0"/>
<dbReference type="InterPro" id="IPR027417">
    <property type="entry name" value="P-loop_NTPase"/>
</dbReference>
<evidence type="ECO:0000256" key="5">
    <source>
        <dbReference type="ARBA" id="ARBA00022777"/>
    </source>
</evidence>
<dbReference type="CDD" id="cd00071">
    <property type="entry name" value="GMPK"/>
    <property type="match status" value="1"/>
</dbReference>
<dbReference type="GO" id="GO:0004385">
    <property type="term" value="F:GMP kinase activity"/>
    <property type="evidence" value="ECO:0000318"/>
    <property type="project" value="GO_Central"/>
</dbReference>
<evidence type="ECO:0000256" key="1">
    <source>
        <dbReference type="ARBA" id="ARBA00005790"/>
    </source>
</evidence>
<evidence type="ECO:0000313" key="9">
    <source>
        <dbReference type="EMBL" id="EYU45604.1"/>
    </source>
</evidence>
<dbReference type="InterPro" id="IPR017665">
    <property type="entry name" value="Guanylate_kinase"/>
</dbReference>
<keyword evidence="6" id="KW-0067">ATP-binding</keyword>
<dbReference type="Gene3D" id="3.30.63.10">
    <property type="entry name" value="Guanylate Kinase phosphate binding domain"/>
    <property type="match status" value="1"/>
</dbReference>
<dbReference type="PANTHER" id="PTHR23117:SF13">
    <property type="entry name" value="GUANYLATE KINASE"/>
    <property type="match status" value="1"/>
</dbReference>
<dbReference type="GO" id="GO:0005524">
    <property type="term" value="F:ATP binding"/>
    <property type="evidence" value="ECO:0007669"/>
    <property type="project" value="UniProtKB-KW"/>
</dbReference>
<dbReference type="GO" id="GO:0005829">
    <property type="term" value="C:cytosol"/>
    <property type="evidence" value="ECO:0000318"/>
    <property type="project" value="GO_Central"/>
</dbReference>
<protein>
    <recommendedName>
        <fullName evidence="2">guanylate kinase</fullName>
        <ecNumber evidence="2">2.7.4.8</ecNumber>
    </recommendedName>
</protein>
<evidence type="ECO:0000259" key="8">
    <source>
        <dbReference type="PROSITE" id="PS50052"/>
    </source>
</evidence>
<dbReference type="PANTHER" id="PTHR23117">
    <property type="entry name" value="GUANYLATE KINASE-RELATED"/>
    <property type="match status" value="1"/>
</dbReference>
<dbReference type="OrthoDB" id="6334211at2759"/>
<keyword evidence="5" id="KW-0418">Kinase</keyword>
<evidence type="ECO:0000313" key="10">
    <source>
        <dbReference type="Proteomes" id="UP000030748"/>
    </source>
</evidence>
<dbReference type="Pfam" id="PF00625">
    <property type="entry name" value="Guanylate_kin"/>
    <property type="match status" value="1"/>
</dbReference>
<dbReference type="EC" id="2.7.4.8" evidence="2"/>
<dbReference type="FunFam" id="3.30.63.10:FF:000002">
    <property type="entry name" value="Guanylate kinase 1"/>
    <property type="match status" value="1"/>
</dbReference>
<keyword evidence="3" id="KW-0808">Transferase</keyword>
<dbReference type="InterPro" id="IPR008144">
    <property type="entry name" value="Guanylate_kin-like_dom"/>
</dbReference>
<dbReference type="KEGG" id="egt:105962540"/>
<sequence length="307" mass="34095">MLLRRLCTSVSKSYPYPYPFLPSSIPANPLSNSNSYPILSPNFKTLGLGFHTTASADSGTAHSTNSTMDESRRPVPLPIPHPGTAGRAEVFRALEASLGSTFSSHPIAPNPNPLIIVISGPSGVGKDAVIKRLREVRRDLQFVVTATSRRKRPGEIDGEDYHFITKAEFLEMIERNELLEHALVYGEYKGIPKQQIREYVAEGRDVVLRVDVQGASTLRRILKNGAVFVFVVAESEAALVNRLIGRKTEKVEDLAMRVAAAREEIRCLKEFDYVVVNEDGELERSVEMVASIIDAEKAKVHQRRPLF</sequence>
<dbReference type="PROSITE" id="PS50052">
    <property type="entry name" value="GUANYLATE_KINASE_2"/>
    <property type="match status" value="1"/>
</dbReference>
<dbReference type="OMA" id="NFITHEV"/>
<feature type="domain" description="Guanylate kinase-like" evidence="8">
    <location>
        <begin position="113"/>
        <end position="294"/>
    </location>
</feature>
<dbReference type="Gene3D" id="3.40.50.300">
    <property type="entry name" value="P-loop containing nucleotide triphosphate hydrolases"/>
    <property type="match status" value="1"/>
</dbReference>
<dbReference type="STRING" id="4155.A0A022RZW0"/>
<dbReference type="PhylomeDB" id="A0A022RZW0"/>
<comment type="similarity">
    <text evidence="1">Belongs to the guanylate kinase family.</text>
</comment>
<reference evidence="9 10" key="1">
    <citation type="journal article" date="2013" name="Proc. Natl. Acad. Sci. U.S.A.">
        <title>Fine-scale variation in meiotic recombination in Mimulus inferred from population shotgun sequencing.</title>
        <authorList>
            <person name="Hellsten U."/>
            <person name="Wright K.M."/>
            <person name="Jenkins J."/>
            <person name="Shu S."/>
            <person name="Yuan Y."/>
            <person name="Wessler S.R."/>
            <person name="Schmutz J."/>
            <person name="Willis J.H."/>
            <person name="Rokhsar D.S."/>
        </authorList>
    </citation>
    <scope>NUCLEOTIDE SEQUENCE [LARGE SCALE GENOMIC DNA]</scope>
    <source>
        <strain evidence="10">cv. DUN x IM62</strain>
    </source>
</reference>
<evidence type="ECO:0000256" key="6">
    <source>
        <dbReference type="ARBA" id="ARBA00022840"/>
    </source>
</evidence>
<evidence type="ECO:0000256" key="4">
    <source>
        <dbReference type="ARBA" id="ARBA00022741"/>
    </source>
</evidence>
<dbReference type="Proteomes" id="UP000030748">
    <property type="component" value="Unassembled WGS sequence"/>
</dbReference>
<evidence type="ECO:0000256" key="2">
    <source>
        <dbReference type="ARBA" id="ARBA00012961"/>
    </source>
</evidence>
<keyword evidence="4" id="KW-0547">Nucleotide-binding</keyword>
<feature type="compositionally biased region" description="Polar residues" evidence="7">
    <location>
        <begin position="54"/>
        <end position="68"/>
    </location>
</feature>
<evidence type="ECO:0000256" key="7">
    <source>
        <dbReference type="SAM" id="MobiDB-lite"/>
    </source>
</evidence>
<dbReference type="SUPFAM" id="SSF52540">
    <property type="entry name" value="P-loop containing nucleoside triphosphate hydrolases"/>
    <property type="match status" value="1"/>
</dbReference>
<organism evidence="9 10">
    <name type="scientific">Erythranthe guttata</name>
    <name type="common">Yellow monkey flower</name>
    <name type="synonym">Mimulus guttatus</name>
    <dbReference type="NCBI Taxonomy" id="4155"/>
    <lineage>
        <taxon>Eukaryota</taxon>
        <taxon>Viridiplantae</taxon>
        <taxon>Streptophyta</taxon>
        <taxon>Embryophyta</taxon>
        <taxon>Tracheophyta</taxon>
        <taxon>Spermatophyta</taxon>
        <taxon>Magnoliopsida</taxon>
        <taxon>eudicotyledons</taxon>
        <taxon>Gunneridae</taxon>
        <taxon>Pentapetalae</taxon>
        <taxon>asterids</taxon>
        <taxon>lamiids</taxon>
        <taxon>Lamiales</taxon>
        <taxon>Phrymaceae</taxon>
        <taxon>Erythranthe</taxon>
    </lineage>
</organism>
<dbReference type="InterPro" id="IPR020590">
    <property type="entry name" value="Guanylate_kinase_CS"/>
</dbReference>
<dbReference type="EMBL" id="KI630180">
    <property type="protein sequence ID" value="EYU45604.1"/>
    <property type="molecule type" value="Genomic_DNA"/>
</dbReference>
<evidence type="ECO:0000256" key="3">
    <source>
        <dbReference type="ARBA" id="ARBA00022679"/>
    </source>
</evidence>
<dbReference type="eggNOG" id="KOG0707">
    <property type="taxonomic scope" value="Eukaryota"/>
</dbReference>
<dbReference type="PROSITE" id="PS00856">
    <property type="entry name" value="GUANYLATE_KINASE_1"/>
    <property type="match status" value="1"/>
</dbReference>
<feature type="region of interest" description="Disordered" evidence="7">
    <location>
        <begin position="54"/>
        <end position="74"/>
    </location>
</feature>
<name>A0A022RZW0_ERYGU</name>